<dbReference type="AlphaFoldDB" id="A0A1F8DJF8"/>
<dbReference type="EMBL" id="MGIL01000007">
    <property type="protein sequence ID" value="OGM88562.1"/>
    <property type="molecule type" value="Genomic_DNA"/>
</dbReference>
<proteinExistence type="predicted"/>
<evidence type="ECO:0000313" key="2">
    <source>
        <dbReference type="EMBL" id="OGM88562.1"/>
    </source>
</evidence>
<keyword evidence="1" id="KW-0812">Transmembrane</keyword>
<dbReference type="Pfam" id="PF14584">
    <property type="entry name" value="DUF4446"/>
    <property type="match status" value="1"/>
</dbReference>
<organism evidence="2 3">
    <name type="scientific">Candidatus Woesebacteria bacterium RIFOXYD1_FULL_43_18</name>
    <dbReference type="NCBI Taxonomy" id="1802551"/>
    <lineage>
        <taxon>Bacteria</taxon>
        <taxon>Candidatus Woeseibacteriota</taxon>
    </lineage>
</organism>
<evidence type="ECO:0000256" key="1">
    <source>
        <dbReference type="SAM" id="Phobius"/>
    </source>
</evidence>
<sequence length="152" mass="17433">MQNLGYVIFIVFGVWLLALSLFLYRYIALFNKLTKGVEVADLKKVLEKILARGEGNTDELKILKRRADLIEDDSKFHIQKIGLVRFNPFKELGGDHSFCLAILDSHDSGIIITSLHTRDRTRVYMKDIKKGKSGFELSTEEKKAFVNAQRSR</sequence>
<evidence type="ECO:0008006" key="4">
    <source>
        <dbReference type="Google" id="ProtNLM"/>
    </source>
</evidence>
<protein>
    <recommendedName>
        <fullName evidence="4">DUF4446 domain-containing protein</fullName>
    </recommendedName>
</protein>
<accession>A0A1F8DJF8</accession>
<name>A0A1F8DJF8_9BACT</name>
<evidence type="ECO:0000313" key="3">
    <source>
        <dbReference type="Proteomes" id="UP000177596"/>
    </source>
</evidence>
<feature type="transmembrane region" description="Helical" evidence="1">
    <location>
        <begin position="6"/>
        <end position="27"/>
    </location>
</feature>
<keyword evidence="1" id="KW-0472">Membrane</keyword>
<comment type="caution">
    <text evidence="2">The sequence shown here is derived from an EMBL/GenBank/DDBJ whole genome shotgun (WGS) entry which is preliminary data.</text>
</comment>
<dbReference type="InterPro" id="IPR027981">
    <property type="entry name" value="DUF4446"/>
</dbReference>
<gene>
    <name evidence="2" type="ORF">A2573_03060</name>
</gene>
<dbReference type="Proteomes" id="UP000177596">
    <property type="component" value="Unassembled WGS sequence"/>
</dbReference>
<reference evidence="2 3" key="1">
    <citation type="journal article" date="2016" name="Nat. Commun.">
        <title>Thousands of microbial genomes shed light on interconnected biogeochemical processes in an aquifer system.</title>
        <authorList>
            <person name="Anantharaman K."/>
            <person name="Brown C.T."/>
            <person name="Hug L.A."/>
            <person name="Sharon I."/>
            <person name="Castelle C.J."/>
            <person name="Probst A.J."/>
            <person name="Thomas B.C."/>
            <person name="Singh A."/>
            <person name="Wilkins M.J."/>
            <person name="Karaoz U."/>
            <person name="Brodie E.L."/>
            <person name="Williams K.H."/>
            <person name="Hubbard S.S."/>
            <person name="Banfield J.F."/>
        </authorList>
    </citation>
    <scope>NUCLEOTIDE SEQUENCE [LARGE SCALE GENOMIC DNA]</scope>
</reference>
<keyword evidence="1" id="KW-1133">Transmembrane helix</keyword>